<evidence type="ECO:0000313" key="2">
    <source>
        <dbReference type="EMBL" id="TMI97050.1"/>
    </source>
</evidence>
<comment type="caution">
    <text evidence="2">The sequence shown here is derived from an EMBL/GenBank/DDBJ whole genome shotgun (WGS) entry which is preliminary data.</text>
</comment>
<dbReference type="InterPro" id="IPR000825">
    <property type="entry name" value="SUF_FeS_clus_asmbl_SufBD_core"/>
</dbReference>
<dbReference type="PANTHER" id="PTHR43575">
    <property type="entry name" value="PROTEIN ABCI7, CHLOROPLASTIC"/>
    <property type="match status" value="1"/>
</dbReference>
<gene>
    <name evidence="2" type="ORF">E6H01_13465</name>
</gene>
<dbReference type="EMBL" id="VBAL01000227">
    <property type="protein sequence ID" value="TMI97050.1"/>
    <property type="molecule type" value="Genomic_DNA"/>
</dbReference>
<sequence>MLDGTGAYLILNGLSVLAGTQHVDHHTTIDHAQPHCESHEYFNGVFDGASRGVFNGRIIVRPGAQRTDSKQTNNNLLLSDGARADSQPQLEIYADDVKCTHGSTVGPLDQTALFYLRSRGLGLAAARGLLTYGFGAEILDRVAIPGTRERLDHLVRTRLGVGDEIGRAA</sequence>
<dbReference type="InterPro" id="IPR037284">
    <property type="entry name" value="SUF_FeS_clus_asmbl_SufBD_sf"/>
</dbReference>
<accession>A0A537KMP4</accession>
<name>A0A537KMP4_9BACT</name>
<proteinExistence type="predicted"/>
<evidence type="ECO:0000259" key="1">
    <source>
        <dbReference type="Pfam" id="PF01458"/>
    </source>
</evidence>
<dbReference type="GO" id="GO:0016226">
    <property type="term" value="P:iron-sulfur cluster assembly"/>
    <property type="evidence" value="ECO:0007669"/>
    <property type="project" value="InterPro"/>
</dbReference>
<organism evidence="2 3">
    <name type="scientific">Candidatus Segetimicrobium genomatis</name>
    <dbReference type="NCBI Taxonomy" id="2569760"/>
    <lineage>
        <taxon>Bacteria</taxon>
        <taxon>Bacillati</taxon>
        <taxon>Candidatus Sysuimicrobiota</taxon>
        <taxon>Candidatus Sysuimicrobiia</taxon>
        <taxon>Candidatus Sysuimicrobiales</taxon>
        <taxon>Candidatus Segetimicrobiaceae</taxon>
        <taxon>Candidatus Segetimicrobium</taxon>
    </lineage>
</organism>
<dbReference type="PANTHER" id="PTHR43575:SF1">
    <property type="entry name" value="PROTEIN ABCI7, CHLOROPLASTIC"/>
    <property type="match status" value="1"/>
</dbReference>
<dbReference type="InterPro" id="IPR055346">
    <property type="entry name" value="Fe-S_cluster_assembly_SufBD"/>
</dbReference>
<dbReference type="Pfam" id="PF01458">
    <property type="entry name" value="SUFBD_core"/>
    <property type="match status" value="1"/>
</dbReference>
<dbReference type="Proteomes" id="UP000319353">
    <property type="component" value="Unassembled WGS sequence"/>
</dbReference>
<dbReference type="SUPFAM" id="SSF101960">
    <property type="entry name" value="Stabilizer of iron transporter SufD"/>
    <property type="match status" value="1"/>
</dbReference>
<protein>
    <submittedName>
        <fullName evidence="2">SufD family Fe-S cluster assembly protein</fullName>
    </submittedName>
</protein>
<feature type="domain" description="SUF system FeS cluster assembly SufBD core" evidence="1">
    <location>
        <begin position="2"/>
        <end position="134"/>
    </location>
</feature>
<reference evidence="2 3" key="1">
    <citation type="journal article" date="2019" name="Nat. Microbiol.">
        <title>Mediterranean grassland soil C-N compound turnover is dependent on rainfall and depth, and is mediated by genomically divergent microorganisms.</title>
        <authorList>
            <person name="Diamond S."/>
            <person name="Andeer P.F."/>
            <person name="Li Z."/>
            <person name="Crits-Christoph A."/>
            <person name="Burstein D."/>
            <person name="Anantharaman K."/>
            <person name="Lane K.R."/>
            <person name="Thomas B.C."/>
            <person name="Pan C."/>
            <person name="Northen T.R."/>
            <person name="Banfield J.F."/>
        </authorList>
    </citation>
    <scope>NUCLEOTIDE SEQUENCE [LARGE SCALE GENOMIC DNA]</scope>
    <source>
        <strain evidence="2">NP_4</strain>
    </source>
</reference>
<evidence type="ECO:0000313" key="3">
    <source>
        <dbReference type="Proteomes" id="UP000319353"/>
    </source>
</evidence>
<dbReference type="AlphaFoldDB" id="A0A537KMP4"/>